<feature type="repeat" description="PPR" evidence="3">
    <location>
        <begin position="400"/>
        <end position="434"/>
    </location>
</feature>
<dbReference type="InterPro" id="IPR001117">
    <property type="entry name" value="Cu-oxidase_2nd"/>
</dbReference>
<dbReference type="OrthoDB" id="1903086at2759"/>
<dbReference type="Pfam" id="PF07732">
    <property type="entry name" value="Cu-oxidase_3"/>
    <property type="match status" value="1"/>
</dbReference>
<evidence type="ECO:0000256" key="3">
    <source>
        <dbReference type="PROSITE-ProRule" id="PRU00708"/>
    </source>
</evidence>
<dbReference type="CDD" id="cd13894">
    <property type="entry name" value="CuRO_3_AAO_like_1"/>
    <property type="match status" value="1"/>
</dbReference>
<dbReference type="NCBIfam" id="TIGR00756">
    <property type="entry name" value="PPR"/>
    <property type="match status" value="8"/>
</dbReference>
<dbReference type="GO" id="GO:0016491">
    <property type="term" value="F:oxidoreductase activity"/>
    <property type="evidence" value="ECO:0007669"/>
    <property type="project" value="InterPro"/>
</dbReference>
<evidence type="ECO:0000256" key="1">
    <source>
        <dbReference type="ARBA" id="ARBA00010609"/>
    </source>
</evidence>
<evidence type="ECO:0000313" key="7">
    <source>
        <dbReference type="EMBL" id="URE00923.1"/>
    </source>
</evidence>
<dbReference type="InterPro" id="IPR046848">
    <property type="entry name" value="E_motif"/>
</dbReference>
<feature type="repeat" description="PPR" evidence="3">
    <location>
        <begin position="206"/>
        <end position="240"/>
    </location>
</feature>
<dbReference type="InterPro" id="IPR002885">
    <property type="entry name" value="PPR_rpt"/>
</dbReference>
<evidence type="ECO:0000256" key="2">
    <source>
        <dbReference type="ARBA" id="ARBA00022737"/>
    </source>
</evidence>
<feature type="domain" description="Plastocyanin-like" evidence="6">
    <location>
        <begin position="1013"/>
        <end position="1126"/>
    </location>
</feature>
<keyword evidence="2" id="KW-0677">Repeat</keyword>
<dbReference type="FunFam" id="2.60.40.420:FF:000012">
    <property type="entry name" value="Monocopper oxidase-like protein"/>
    <property type="match status" value="1"/>
</dbReference>
<feature type="repeat" description="PPR" evidence="3">
    <location>
        <begin position="142"/>
        <end position="176"/>
    </location>
</feature>
<dbReference type="InterPro" id="IPR011707">
    <property type="entry name" value="Cu-oxidase-like_N"/>
</dbReference>
<dbReference type="PANTHER" id="PTHR47926">
    <property type="entry name" value="PENTATRICOPEPTIDE REPEAT-CONTAINING PROTEIN"/>
    <property type="match status" value="1"/>
</dbReference>
<dbReference type="Pfam" id="PF07731">
    <property type="entry name" value="Cu-oxidase_2"/>
    <property type="match status" value="1"/>
</dbReference>
<evidence type="ECO:0000313" key="8">
    <source>
        <dbReference type="Proteomes" id="UP001055439"/>
    </source>
</evidence>
<dbReference type="Pfam" id="PF12854">
    <property type="entry name" value="PPR_1"/>
    <property type="match status" value="1"/>
</dbReference>
<dbReference type="InterPro" id="IPR008972">
    <property type="entry name" value="Cupredoxin"/>
</dbReference>
<feature type="repeat" description="PPR" evidence="3">
    <location>
        <begin position="536"/>
        <end position="571"/>
    </location>
</feature>
<feature type="domain" description="Plastocyanin-like" evidence="4">
    <location>
        <begin position="1139"/>
        <end position="1276"/>
    </location>
</feature>
<dbReference type="InterPro" id="IPR011706">
    <property type="entry name" value="Cu-oxidase_C"/>
</dbReference>
<dbReference type="Proteomes" id="UP001055439">
    <property type="component" value="Chromosome 5"/>
</dbReference>
<accession>A0A9E7JZV2</accession>
<dbReference type="Gene3D" id="2.60.40.420">
    <property type="entry name" value="Cupredoxins - blue copper proteins"/>
    <property type="match status" value="3"/>
</dbReference>
<dbReference type="InterPro" id="IPR034273">
    <property type="entry name" value="CuRO_1_AAO-like"/>
</dbReference>
<feature type="repeat" description="PPR" evidence="3">
    <location>
        <begin position="80"/>
        <end position="114"/>
    </location>
</feature>
<gene>
    <name evidence="7" type="ORF">MUK42_19179</name>
</gene>
<name>A0A9E7JZV2_9LILI</name>
<dbReference type="Pfam" id="PF20431">
    <property type="entry name" value="E_motif"/>
    <property type="match status" value="1"/>
</dbReference>
<evidence type="ECO:0000259" key="4">
    <source>
        <dbReference type="Pfam" id="PF00394"/>
    </source>
</evidence>
<dbReference type="GO" id="GO:0003723">
    <property type="term" value="F:RNA binding"/>
    <property type="evidence" value="ECO:0007669"/>
    <property type="project" value="InterPro"/>
</dbReference>
<dbReference type="FunFam" id="1.25.40.10:FF:001093">
    <property type="entry name" value="Pentatricopeptide repeat-containing protein At2g34400"/>
    <property type="match status" value="1"/>
</dbReference>
<dbReference type="SUPFAM" id="SSF49503">
    <property type="entry name" value="Cupredoxins"/>
    <property type="match status" value="3"/>
</dbReference>
<dbReference type="InterPro" id="IPR046960">
    <property type="entry name" value="PPR_At4g14850-like_plant"/>
</dbReference>
<dbReference type="InterPro" id="IPR011990">
    <property type="entry name" value="TPR-like_helical_dom_sf"/>
</dbReference>
<comment type="similarity">
    <text evidence="1">Belongs to the multicopper oxidase family.</text>
</comment>
<dbReference type="CDD" id="cd13846">
    <property type="entry name" value="CuRO_1_AAO_like_1"/>
    <property type="match status" value="1"/>
</dbReference>
<evidence type="ECO:0000259" key="6">
    <source>
        <dbReference type="Pfam" id="PF07732"/>
    </source>
</evidence>
<sequence>MLARGIAKRSRCHTSLLLSAFNFSTASSLAASAQVLLKPPSLDPKSRSLLVSCNARITRSGRDGDLLGAQSVFDRMPVRDVVSWTALLTAYAENGRISEARRIFDEMPTRNTISWNAMISGYARSAHVFEARELFSRMPAPDVVSYTAMITGLAKCGMIKEAEEVYQEVPRRWRDPFASNALICGYLRAGKLDMAACVFQAMEVKNVVSWSSMVDGCCKCGRLSDARRIFDAMPERNVVSWTAMIRGYFKGGIYEDGFGLFLQMRREGVGINSTTLSVMIDATAELERIEEGIQIHALVLVTGLQTDVFLGDSIIVMYTRVGWMEAAKNTFNCMNTRDVVSWNSLLAGYIRYDMLEEANVLFETMPEKDAVSWTSMMVGFSNRGWISESIRLFHEMPVKDEVAWTAIISGFVANGEHENALWWFHRMVHEGFKPNGIALSTVLSASANLATVDQGMQIHACIIKTDLESDVAVQSSLVSMYAKCGKVTDAYHVFLHIFEPNLITVNAMMTAFAQHGLAKEALQLFKDMQGYGCKPNQVTFLAIISACARAGLVNEGYKHFKSMSSSYGIEPGPDHYTCTVDLLGRAGFLRKALELIESMPFSPHSAIWGALLNASRMHSDLELAELAAQRLLDLEPNNATTYAVLSNMYGLAGRKRDEERMRMTKQTNGISKTIQEYELGGRFGGKSVGCDGRGRGGSGRGHGDGMPNKQSLGMASSGNAVFARKAAAIHRQMDMSMSPPALPSPRCKSKLVRVLETSSSIAQAKMASAQLASFFFEVAPSSPRSPKVPFSAVAPWRRTSSRARPAAPALTLDTIFEEDGSESSPAKGRGKEASSRIALVLPSRLRALTARCVGPHPFPSRVLLLVVLAWCSRAIYILRSHGNDNSSKIWMTSQRYETEVSGQFCRIQLRSTSRVPGFKLASRFCRSPSARSNDSSCTTPPAPFYLIPLSDLLARFQWRRRALYLAPLPLFNKLSTMEASSSLPIWLLLCLCLSSRSWWAAGDDPYRFFTWSVTYGDIYPLGVKQQGILIDGQFPGPQIEAVTNDNLIVNVFNNLTEPFLISWNGIQQRKNSWEDGVYGTNCPILPGQNFTYVMQVKDQIGSYFYFPTLDFHKAAGGFGGIRVLSRPLIPVPYPPPAGDFTLLTGDWFKTNHTDLKAIVDSGNNLPFPDGLLINGQGANGYAFTVDQGKTYRFRISNVGLVTSVNIRFQGHTMKLVEVEGSHTVQNTYSSLDIHLGQSCSVLVTADQPAQDYFIVVSTRFTDPILTTTVVLHYSNSVEVPATPLPGGPTVEVDWSLNQARSLRLNLTASGPRPNPQGSYHYGQVNVTRTIRLANSAPIINGKQRYAVNSVSFIPADTPLKIADFYNISGVFTLASIPDNPTYAGGYLQTSVMAANFRDYVEIVFENDEDLVQSWHIDGNSFFAVGMDGGRWTSASRDSYNLHDTVSRCTVQVYPRSWTAIYMPLDNVGMWNVRSENWVRQYLGQQFYLRVYSPANSWRDEYPIPKNALLCGLASGRRTRPL</sequence>
<dbReference type="GO" id="GO:0005507">
    <property type="term" value="F:copper ion binding"/>
    <property type="evidence" value="ECO:0007669"/>
    <property type="project" value="InterPro"/>
</dbReference>
<keyword evidence="8" id="KW-1185">Reference proteome</keyword>
<dbReference type="Pfam" id="PF01535">
    <property type="entry name" value="PPR"/>
    <property type="match status" value="7"/>
</dbReference>
<reference evidence="7" key="1">
    <citation type="submission" date="2022-05" db="EMBL/GenBank/DDBJ databases">
        <title>The Musa troglodytarum L. genome provides insights into the mechanism of non-climacteric behaviour and enrichment of carotenoids.</title>
        <authorList>
            <person name="Wang J."/>
        </authorList>
    </citation>
    <scope>NUCLEOTIDE SEQUENCE</scope>
    <source>
        <tissue evidence="7">Leaf</tissue>
    </source>
</reference>
<feature type="domain" description="Plastocyanin-like" evidence="5">
    <location>
        <begin position="1357"/>
        <end position="1493"/>
    </location>
</feature>
<dbReference type="InterPro" id="IPR034275">
    <property type="entry name" value="CuRO_3_AO-like"/>
</dbReference>
<protein>
    <submittedName>
        <fullName evidence="7">L-ascorbate oxidase</fullName>
    </submittedName>
</protein>
<evidence type="ECO:0000259" key="5">
    <source>
        <dbReference type="Pfam" id="PF07731"/>
    </source>
</evidence>
<dbReference type="GO" id="GO:0009451">
    <property type="term" value="P:RNA modification"/>
    <property type="evidence" value="ECO:0007669"/>
    <property type="project" value="InterPro"/>
</dbReference>
<dbReference type="EMBL" id="CP097507">
    <property type="protein sequence ID" value="URE00923.1"/>
    <property type="molecule type" value="Genomic_DNA"/>
</dbReference>
<feature type="repeat" description="PPR" evidence="3">
    <location>
        <begin position="338"/>
        <end position="372"/>
    </location>
</feature>
<proteinExistence type="inferred from homology"/>
<organism evidence="7 8">
    <name type="scientific">Musa troglodytarum</name>
    <name type="common">fe'i banana</name>
    <dbReference type="NCBI Taxonomy" id="320322"/>
    <lineage>
        <taxon>Eukaryota</taxon>
        <taxon>Viridiplantae</taxon>
        <taxon>Streptophyta</taxon>
        <taxon>Embryophyta</taxon>
        <taxon>Tracheophyta</taxon>
        <taxon>Spermatophyta</taxon>
        <taxon>Magnoliopsida</taxon>
        <taxon>Liliopsida</taxon>
        <taxon>Zingiberales</taxon>
        <taxon>Musaceae</taxon>
        <taxon>Musa</taxon>
    </lineage>
</organism>
<dbReference type="PROSITE" id="PS51375">
    <property type="entry name" value="PPR"/>
    <property type="match status" value="7"/>
</dbReference>
<dbReference type="Pfam" id="PF13041">
    <property type="entry name" value="PPR_2"/>
    <property type="match status" value="2"/>
</dbReference>
<feature type="repeat" description="PPR" evidence="3">
    <location>
        <begin position="501"/>
        <end position="535"/>
    </location>
</feature>
<dbReference type="Pfam" id="PF00394">
    <property type="entry name" value="Cu-oxidase"/>
    <property type="match status" value="1"/>
</dbReference>
<dbReference type="Gene3D" id="1.25.40.10">
    <property type="entry name" value="Tetratricopeptide repeat domain"/>
    <property type="match status" value="5"/>
</dbReference>
<dbReference type="FunFam" id="2.60.40.420:FF:000016">
    <property type="entry name" value="Monocopper oxidase-like protein"/>
    <property type="match status" value="1"/>
</dbReference>